<accession>A0A0P0URS4</accession>
<dbReference type="Pfam" id="PF02698">
    <property type="entry name" value="DUF218"/>
    <property type="match status" value="1"/>
</dbReference>
<evidence type="ECO:0000313" key="2">
    <source>
        <dbReference type="EMBL" id="BAS67810.1"/>
    </source>
</evidence>
<dbReference type="InterPro" id="IPR003848">
    <property type="entry name" value="DUF218"/>
</dbReference>
<name>A0A0P0URS4_9GAMM</name>
<dbReference type="Gene3D" id="3.40.50.620">
    <property type="entry name" value="HUPs"/>
    <property type="match status" value="1"/>
</dbReference>
<protein>
    <recommendedName>
        <fullName evidence="1">DUF218 domain-containing protein</fullName>
    </recommendedName>
</protein>
<gene>
    <name evidence="2" type="ORF">BSEPE_0817</name>
</gene>
<evidence type="ECO:0000259" key="1">
    <source>
        <dbReference type="Pfam" id="PF02698"/>
    </source>
</evidence>
<feature type="domain" description="DUF218" evidence="1">
    <location>
        <begin position="106"/>
        <end position="218"/>
    </location>
</feature>
<dbReference type="Proteomes" id="UP000067399">
    <property type="component" value="Chromosome"/>
</dbReference>
<dbReference type="InterPro" id="IPR014729">
    <property type="entry name" value="Rossmann-like_a/b/a_fold"/>
</dbReference>
<dbReference type="OrthoDB" id="3289889at2"/>
<dbReference type="STRING" id="1303921.BSEPE_0817"/>
<dbReference type="PANTHER" id="PTHR30336:SF20">
    <property type="entry name" value="DUF218 DOMAIN-CONTAINING PROTEIN"/>
    <property type="match status" value="1"/>
</dbReference>
<sequence>MNIQENNTLITYLSSFNDIIYTPEKCQKLLDNDTLDIALVTLNNDIAQVKQFSKIFTQSNYQTVQMLIEKTQTHLNQQKKIILNFYIHYFKSNSIIGDKAISQHPDLIVVLGCNRPSLDKRISYAIQIANQHPSVPILLSGGGFNINMTESDYMHSQLKKSGIKNEFILETLSMDTIANALFSKIILRQCNKFSAIKNIEIITSKFHLPRALYYFKTIFNSLESKSTFNFCAQGPATSTDAQVEFLSDHELSSELDAMQALSVFNNPKNHSIDDMQSLIELLKNHNLYQARYDILRILLPHC</sequence>
<dbReference type="CDD" id="cd06259">
    <property type="entry name" value="YdcF-like"/>
    <property type="match status" value="1"/>
</dbReference>
<dbReference type="InterPro" id="IPR051599">
    <property type="entry name" value="Cell_Envelope_Assoc"/>
</dbReference>
<dbReference type="PANTHER" id="PTHR30336">
    <property type="entry name" value="INNER MEMBRANE PROTEIN, PROBABLE PERMEASE"/>
    <property type="match status" value="1"/>
</dbReference>
<dbReference type="AlphaFoldDB" id="A0A0P0URS4"/>
<reference evidence="2 3" key="1">
    <citation type="journal article" date="2000" name="Mar. Ecol. Prog. Ser.">
        <title>Phylogenetic characterization of endosymbionts in three hydrothermal vent mussels: influence on host distributions.</title>
        <authorList>
            <person name="Fujiwara Y."/>
            <person name="Takai K."/>
            <person name="Uematsu K."/>
            <person name="Tsuchida S."/>
            <person name="Hunt J.C."/>
            <person name="Hashimoto J."/>
        </authorList>
    </citation>
    <scope>NUCLEOTIDE SEQUENCE [LARGE SCALE GENOMIC DNA]</scope>
    <source>
        <strain evidence="2 3">Myojin Knoll</strain>
    </source>
</reference>
<reference evidence="2 3" key="2">
    <citation type="journal article" date="2016" name="ISME J.">
        <title>Heterogeneous composition of key metabolic gene clusters in a vent mussel symbiont population.</title>
        <authorList>
            <person name="Ikuta T."/>
            <person name="Takaki Y."/>
            <person name="Nagai Y."/>
            <person name="Shimamura S."/>
            <person name="Tsuda M."/>
            <person name="Kawagucci S."/>
            <person name="Aoki Y."/>
            <person name="Inoue K."/>
            <person name="Teruya M."/>
            <person name="Satou K."/>
            <person name="Teruya K."/>
            <person name="Shimoji M."/>
            <person name="Tamotsu H."/>
            <person name="Hirano T."/>
            <person name="Maruyama T."/>
            <person name="Yoshida T."/>
        </authorList>
    </citation>
    <scope>NUCLEOTIDE SEQUENCE [LARGE SCALE GENOMIC DNA]</scope>
    <source>
        <strain evidence="2 3">Myojin Knoll</strain>
    </source>
</reference>
<keyword evidence="3" id="KW-1185">Reference proteome</keyword>
<proteinExistence type="predicted"/>
<evidence type="ECO:0000313" key="3">
    <source>
        <dbReference type="Proteomes" id="UP000067399"/>
    </source>
</evidence>
<dbReference type="GO" id="GO:0005886">
    <property type="term" value="C:plasma membrane"/>
    <property type="evidence" value="ECO:0007669"/>
    <property type="project" value="TreeGrafter"/>
</dbReference>
<dbReference type="EMBL" id="AP013042">
    <property type="protein sequence ID" value="BAS67810.1"/>
    <property type="molecule type" value="Genomic_DNA"/>
</dbReference>
<organism evidence="2 3">
    <name type="scientific">endosymbiont of Bathymodiolus septemdierum str. Myojin knoll</name>
    <dbReference type="NCBI Taxonomy" id="1303921"/>
    <lineage>
        <taxon>Bacteria</taxon>
        <taxon>Pseudomonadati</taxon>
        <taxon>Pseudomonadota</taxon>
        <taxon>Gammaproteobacteria</taxon>
        <taxon>sulfur-oxidizing symbionts</taxon>
    </lineage>
</organism>
<dbReference type="RefSeq" id="WP_066044423.1">
    <property type="nucleotide sequence ID" value="NZ_AP013042.1"/>
</dbReference>
<dbReference type="KEGG" id="ebh:BSEPE_0817"/>